<evidence type="ECO:0000313" key="2">
    <source>
        <dbReference type="EMBL" id="RNM20962.1"/>
    </source>
</evidence>
<gene>
    <name evidence="2" type="ORF">EFS38_16990</name>
</gene>
<keyword evidence="3" id="KW-1185">Reference proteome</keyword>
<evidence type="ECO:0000313" key="3">
    <source>
        <dbReference type="Proteomes" id="UP000271870"/>
    </source>
</evidence>
<protein>
    <submittedName>
        <fullName evidence="2">Beta-ketoacyl synthase</fullName>
    </submittedName>
</protein>
<evidence type="ECO:0000259" key="1">
    <source>
        <dbReference type="Pfam" id="PF13723"/>
    </source>
</evidence>
<comment type="caution">
    <text evidence="2">The sequence shown here is derived from an EMBL/GenBank/DDBJ whole genome shotgun (WGS) entry which is preliminary data.</text>
</comment>
<dbReference type="RefSeq" id="WP_033568200.1">
    <property type="nucleotide sequence ID" value="NZ_JSYG01000008.1"/>
</dbReference>
<dbReference type="Pfam" id="PF13723">
    <property type="entry name" value="Ketoacyl-synt_2"/>
    <property type="match status" value="1"/>
</dbReference>
<proteinExistence type="predicted"/>
<dbReference type="InterPro" id="IPR014030">
    <property type="entry name" value="Ketoacyl_synth_N"/>
</dbReference>
<name>A0ABX9WSX7_9GAMM</name>
<dbReference type="EMBL" id="RJLS01000025">
    <property type="protein sequence ID" value="RNM20962.1"/>
    <property type="molecule type" value="Genomic_DNA"/>
</dbReference>
<organism evidence="2 3">
    <name type="scientific">Dickeya undicola</name>
    <dbReference type="NCBI Taxonomy" id="1577887"/>
    <lineage>
        <taxon>Bacteria</taxon>
        <taxon>Pseudomonadati</taxon>
        <taxon>Pseudomonadota</taxon>
        <taxon>Gammaproteobacteria</taxon>
        <taxon>Enterobacterales</taxon>
        <taxon>Pectobacteriaceae</taxon>
        <taxon>Dickeya</taxon>
    </lineage>
</organism>
<feature type="domain" description="Beta-ketoacyl synthase-like N-terminal" evidence="1">
    <location>
        <begin position="23"/>
        <end position="239"/>
    </location>
</feature>
<sequence>MRLAFTLLDWQASAPGLGELSAWQQWAAQPAMVDAAGLLTKCDQLPMMTARRLNSGSRMAVNNGLALLRRQPEIEAIVFTSRHGELERNLRILLALSKQESLSPTDFAMSVHNSAVGSLTIAAQAPLVSTSISAGMDSFQQGLVEVAALQSAGYSHVLLVDFDGTIPAFYHSQVAGQMPCYPYAVALLLAPGTTLTCETQTMIDGATEPALPQSLQFLHGWLSGNPAFAVDGERQCWQWTKVHHV</sequence>
<dbReference type="Proteomes" id="UP000271870">
    <property type="component" value="Unassembled WGS sequence"/>
</dbReference>
<reference evidence="2 3" key="1">
    <citation type="submission" date="2018-11" db="EMBL/GenBank/DDBJ databases">
        <title>Characterization of surface water Dickeya isolates.</title>
        <authorList>
            <person name="Van Gijsegem F."/>
            <person name="Pedron J."/>
        </authorList>
    </citation>
    <scope>NUCLEOTIDE SEQUENCE [LARGE SCALE GENOMIC DNA]</scope>
    <source>
        <strain evidence="2 3">FVG10-MFV-A16</strain>
    </source>
</reference>
<accession>A0ABX9WSX7</accession>